<dbReference type="EMBL" id="JAPFFK010000015">
    <property type="protein sequence ID" value="KAJ6713031.1"/>
    <property type="molecule type" value="Genomic_DNA"/>
</dbReference>
<sequence>MGESEENNTETTTNIQTLHPSNFPPPQSISHSPMGESEENNTETTTTRPEFPTGRIKRIMKARQRHQQAESSEKPASDNTSGRTVTDKPAPAGTRRIDQFFSKAASEELPVLINES</sequence>
<feature type="compositionally biased region" description="Basic and acidic residues" evidence="1">
    <location>
        <begin position="67"/>
        <end position="76"/>
    </location>
</feature>
<dbReference type="AlphaFoldDB" id="A0A9Q0TJV6"/>
<proteinExistence type="predicted"/>
<keyword evidence="3" id="KW-1185">Reference proteome</keyword>
<comment type="caution">
    <text evidence="2">The sequence shown here is derived from an EMBL/GenBank/DDBJ whole genome shotgun (WGS) entry which is preliminary data.</text>
</comment>
<feature type="compositionally biased region" description="Basic residues" evidence="1">
    <location>
        <begin position="55"/>
        <end position="66"/>
    </location>
</feature>
<organism evidence="2 3">
    <name type="scientific">Salix purpurea</name>
    <name type="common">Purple osier willow</name>
    <dbReference type="NCBI Taxonomy" id="77065"/>
    <lineage>
        <taxon>Eukaryota</taxon>
        <taxon>Viridiplantae</taxon>
        <taxon>Streptophyta</taxon>
        <taxon>Embryophyta</taxon>
        <taxon>Tracheophyta</taxon>
        <taxon>Spermatophyta</taxon>
        <taxon>Magnoliopsida</taxon>
        <taxon>eudicotyledons</taxon>
        <taxon>Gunneridae</taxon>
        <taxon>Pentapetalae</taxon>
        <taxon>rosids</taxon>
        <taxon>fabids</taxon>
        <taxon>Malpighiales</taxon>
        <taxon>Salicaceae</taxon>
        <taxon>Saliceae</taxon>
        <taxon>Salix</taxon>
    </lineage>
</organism>
<evidence type="ECO:0000313" key="2">
    <source>
        <dbReference type="EMBL" id="KAJ6713031.1"/>
    </source>
</evidence>
<evidence type="ECO:0000313" key="3">
    <source>
        <dbReference type="Proteomes" id="UP001151532"/>
    </source>
</evidence>
<protein>
    <submittedName>
        <fullName evidence="2">Uncharacterized protein</fullName>
    </submittedName>
</protein>
<evidence type="ECO:0000256" key="1">
    <source>
        <dbReference type="SAM" id="MobiDB-lite"/>
    </source>
</evidence>
<feature type="region of interest" description="Disordered" evidence="1">
    <location>
        <begin position="1"/>
        <end position="116"/>
    </location>
</feature>
<dbReference type="Proteomes" id="UP001151532">
    <property type="component" value="Chromosome 1"/>
</dbReference>
<gene>
    <name evidence="2" type="ORF">OIU79_009093</name>
</gene>
<accession>A0A9Q0TJV6</accession>
<name>A0A9Q0TJV6_SALPP</name>
<reference evidence="2" key="2">
    <citation type="journal article" date="2023" name="Int. J. Mol. Sci.">
        <title>De Novo Assembly and Annotation of 11 Diverse Shrub Willow (Salix) Genomes Reveals Novel Gene Organization in Sex-Linked Regions.</title>
        <authorList>
            <person name="Hyden B."/>
            <person name="Feng K."/>
            <person name="Yates T.B."/>
            <person name="Jawdy S."/>
            <person name="Cereghino C."/>
            <person name="Smart L.B."/>
            <person name="Muchero W."/>
        </authorList>
    </citation>
    <scope>NUCLEOTIDE SEQUENCE</scope>
    <source>
        <tissue evidence="2">Shoot tip</tissue>
    </source>
</reference>
<reference evidence="2" key="1">
    <citation type="submission" date="2022-11" db="EMBL/GenBank/DDBJ databases">
        <authorList>
            <person name="Hyden B.L."/>
            <person name="Feng K."/>
            <person name="Yates T."/>
            <person name="Jawdy S."/>
            <person name="Smart L.B."/>
            <person name="Muchero W."/>
        </authorList>
    </citation>
    <scope>NUCLEOTIDE SEQUENCE</scope>
    <source>
        <tissue evidence="2">Shoot tip</tissue>
    </source>
</reference>
<dbReference type="OrthoDB" id="636685at2759"/>